<dbReference type="eggNOG" id="KOG0619">
    <property type="taxonomic scope" value="Eukaryota"/>
</dbReference>
<dbReference type="Pfam" id="PF08263">
    <property type="entry name" value="LRRNT_2"/>
    <property type="match status" value="1"/>
</dbReference>
<comment type="similarity">
    <text evidence="3">Belongs to the RLP family.</text>
</comment>
<dbReference type="FunFam" id="3.80.10.10:FF:000095">
    <property type="entry name" value="LRR receptor-like serine/threonine-protein kinase GSO1"/>
    <property type="match status" value="1"/>
</dbReference>
<comment type="subcellular location">
    <subcellularLocation>
        <location evidence="1">Cell membrane</location>
        <topology evidence="1">Single-pass membrane protein</topology>
    </subcellularLocation>
    <subcellularLocation>
        <location evidence="2">Membrane</location>
        <topology evidence="2">Single-pass type I membrane protein</topology>
    </subcellularLocation>
</comment>
<evidence type="ECO:0000256" key="14">
    <source>
        <dbReference type="ARBA" id="ARBA00022840"/>
    </source>
</evidence>
<feature type="chain" id="PRO_5002371792" description="non-specific serine/threonine protein kinase" evidence="21">
    <location>
        <begin position="30"/>
        <end position="721"/>
    </location>
</feature>
<evidence type="ECO:0000256" key="21">
    <source>
        <dbReference type="SAM" id="SignalP"/>
    </source>
</evidence>
<evidence type="ECO:0000256" key="7">
    <source>
        <dbReference type="ARBA" id="ARBA00022614"/>
    </source>
</evidence>
<evidence type="ECO:0000313" key="24">
    <source>
        <dbReference type="Proteomes" id="UP000008022"/>
    </source>
</evidence>
<keyword evidence="9 20" id="KW-0812">Transmembrane</keyword>
<evidence type="ECO:0000256" key="4">
    <source>
        <dbReference type="ARBA" id="ARBA00012513"/>
    </source>
</evidence>
<keyword evidence="5" id="KW-1003">Cell membrane</keyword>
<dbReference type="InterPro" id="IPR046956">
    <property type="entry name" value="RLP23-like"/>
</dbReference>
<dbReference type="Gene3D" id="3.80.10.10">
    <property type="entry name" value="Ribonuclease Inhibitor"/>
    <property type="match status" value="3"/>
</dbReference>
<evidence type="ECO:0000256" key="5">
    <source>
        <dbReference type="ARBA" id="ARBA00022475"/>
    </source>
</evidence>
<comment type="catalytic activity">
    <reaction evidence="19">
        <text>L-seryl-[protein] + ATP = O-phospho-L-seryl-[protein] + ADP + H(+)</text>
        <dbReference type="Rhea" id="RHEA:17989"/>
        <dbReference type="Rhea" id="RHEA-COMP:9863"/>
        <dbReference type="Rhea" id="RHEA-COMP:11604"/>
        <dbReference type="ChEBI" id="CHEBI:15378"/>
        <dbReference type="ChEBI" id="CHEBI:29999"/>
        <dbReference type="ChEBI" id="CHEBI:30616"/>
        <dbReference type="ChEBI" id="CHEBI:83421"/>
        <dbReference type="ChEBI" id="CHEBI:456216"/>
        <dbReference type="EC" id="2.7.11.1"/>
    </reaction>
</comment>
<dbReference type="AlphaFoldDB" id="A0A0E0QYD7"/>
<dbReference type="GO" id="GO:0005524">
    <property type="term" value="F:ATP binding"/>
    <property type="evidence" value="ECO:0007669"/>
    <property type="project" value="UniProtKB-KW"/>
</dbReference>
<evidence type="ECO:0000256" key="11">
    <source>
        <dbReference type="ARBA" id="ARBA00022737"/>
    </source>
</evidence>
<dbReference type="PANTHER" id="PTHR48063">
    <property type="entry name" value="LRR RECEPTOR-LIKE KINASE"/>
    <property type="match status" value="1"/>
</dbReference>
<evidence type="ECO:0000256" key="20">
    <source>
        <dbReference type="SAM" id="Phobius"/>
    </source>
</evidence>
<evidence type="ECO:0000256" key="3">
    <source>
        <dbReference type="ARBA" id="ARBA00009592"/>
    </source>
</evidence>
<keyword evidence="12" id="KW-0547">Nucleotide-binding</keyword>
<dbReference type="STRING" id="4529.A0A0E0QYD7"/>
<keyword evidence="6" id="KW-0723">Serine/threonine-protein kinase</keyword>
<dbReference type="InterPro" id="IPR032675">
    <property type="entry name" value="LRR_dom_sf"/>
</dbReference>
<dbReference type="OMA" id="IQIVSEW"/>
<evidence type="ECO:0000256" key="17">
    <source>
        <dbReference type="ARBA" id="ARBA00023180"/>
    </source>
</evidence>
<reference evidence="23" key="2">
    <citation type="submission" date="2015-06" db="UniProtKB">
        <authorList>
            <consortium name="EnsemblPlants"/>
        </authorList>
    </citation>
    <scope>IDENTIFICATION</scope>
</reference>
<feature type="signal peptide" evidence="21">
    <location>
        <begin position="1"/>
        <end position="29"/>
    </location>
</feature>
<evidence type="ECO:0000256" key="13">
    <source>
        <dbReference type="ARBA" id="ARBA00022777"/>
    </source>
</evidence>
<keyword evidence="8" id="KW-1070">Brassinosteroid signaling pathway</keyword>
<accession>A0A0E0QYD7</accession>
<keyword evidence="6" id="KW-0808">Transferase</keyword>
<keyword evidence="16 20" id="KW-0472">Membrane</keyword>
<dbReference type="Gramene" id="ORUFI10G08470.1">
    <property type="protein sequence ID" value="ORUFI10G08470.1"/>
    <property type="gene ID" value="ORUFI10G08470"/>
</dbReference>
<dbReference type="InterPro" id="IPR013210">
    <property type="entry name" value="LRR_N_plant-typ"/>
</dbReference>
<keyword evidence="11" id="KW-0677">Repeat</keyword>
<protein>
    <recommendedName>
        <fullName evidence="4">non-specific serine/threonine protein kinase</fullName>
        <ecNumber evidence="4">2.7.11.1</ecNumber>
    </recommendedName>
</protein>
<dbReference type="SUPFAM" id="SSF52058">
    <property type="entry name" value="L domain-like"/>
    <property type="match status" value="2"/>
</dbReference>
<sequence length="721" mass="79666">MPHPNIAASCSPSCLLLAVAVTFFSATASISHGVPAPPAACVARERDALLAFKQRVTARDPASAISSWRRGEAAADCCQWDGVECDSRTGRVIGLDLANREFDGRTGVLDDQVSLVGDISRSLLSLEHLSDLQLGWNFLEGRTGRLPDFLGSFKRLESLGLTGIPFSGTVPPKLGMPATLVTLDLGYNALDDVITAEHLSHLNRLKHIDLSYTSLKIQIVSEWQPPFRLESASFQFCQMGPRFPAWLQSQKSIDSLDMSSTGLSGKLPHWFATTFSRASELNFYNNSITGELPKKMRNMSLQRLFLGSNQLKGRIPHLPVNLTQLDLSRNYLSGPLPSNLPNLSEVVLFSNNISGRIPKSICQSQDLATLDLANNRLEGKFPRCFNPKNIVSVLLSNNRFTGKFPSFLERCTQLVFLDLGWNEFHGRLPVWIGDLVRLEVLALDHNKFFGGIPDKITNISCLIHLNLAANNISGAMPRHLSNFTSMSGSINGCGDIPDNNSPSEKDNVSVVTKGKDLYYDDAEILDMVTIDLSSNYLTGDIPQEITSLLSLRCLNLSGNHLSGKIPNKIGILQSLESLDLSRNNLSGEIPSSLSNLTFLSDLDLSFNNLRGTIPSGSQLDSLYTEHPRMFDGNGGLCGPPLGKNCYVPQKGHMRRKENFSKIQPFHVGILLGFIAGLWVVFCIMLFKKSWRIAYFRLFDSMYDKVYVLVVVSWGKFAQENY</sequence>
<dbReference type="Proteomes" id="UP000008022">
    <property type="component" value="Unassembled WGS sequence"/>
</dbReference>
<dbReference type="InterPro" id="IPR001611">
    <property type="entry name" value="Leu-rich_rpt"/>
</dbReference>
<dbReference type="PROSITE" id="PS51450">
    <property type="entry name" value="LRR"/>
    <property type="match status" value="2"/>
</dbReference>
<evidence type="ECO:0000256" key="9">
    <source>
        <dbReference type="ARBA" id="ARBA00022692"/>
    </source>
</evidence>
<dbReference type="Pfam" id="PF00560">
    <property type="entry name" value="LRR_1"/>
    <property type="match status" value="5"/>
</dbReference>
<dbReference type="PANTHER" id="PTHR48063:SF90">
    <property type="entry name" value="OS11G0565920 PROTEIN"/>
    <property type="match status" value="1"/>
</dbReference>
<keyword evidence="24" id="KW-1185">Reference proteome</keyword>
<evidence type="ECO:0000256" key="15">
    <source>
        <dbReference type="ARBA" id="ARBA00022989"/>
    </source>
</evidence>
<evidence type="ECO:0000256" key="1">
    <source>
        <dbReference type="ARBA" id="ARBA00004162"/>
    </source>
</evidence>
<evidence type="ECO:0000256" key="16">
    <source>
        <dbReference type="ARBA" id="ARBA00023136"/>
    </source>
</evidence>
<dbReference type="PRINTS" id="PR00019">
    <property type="entry name" value="LEURICHRPT"/>
</dbReference>
<dbReference type="HOGENOM" id="CLU_000288_18_3_1"/>
<evidence type="ECO:0000256" key="6">
    <source>
        <dbReference type="ARBA" id="ARBA00022527"/>
    </source>
</evidence>
<evidence type="ECO:0000259" key="22">
    <source>
        <dbReference type="Pfam" id="PF08263"/>
    </source>
</evidence>
<name>A0A0E0QYD7_ORYRU</name>
<feature type="transmembrane region" description="Helical" evidence="20">
    <location>
        <begin position="665"/>
        <end position="686"/>
    </location>
</feature>
<dbReference type="GO" id="GO:0009742">
    <property type="term" value="P:brassinosteroid mediated signaling pathway"/>
    <property type="evidence" value="ECO:0007669"/>
    <property type="project" value="UniProtKB-KW"/>
</dbReference>
<dbReference type="FunFam" id="3.80.10.10:FF:000111">
    <property type="entry name" value="LRR receptor-like serine/threonine-protein kinase ERECTA"/>
    <property type="match status" value="1"/>
</dbReference>
<dbReference type="EnsemblPlants" id="ORUFI10G08470.1">
    <property type="protein sequence ID" value="ORUFI10G08470.1"/>
    <property type="gene ID" value="ORUFI10G08470"/>
</dbReference>
<dbReference type="GO" id="GO:0004674">
    <property type="term" value="F:protein serine/threonine kinase activity"/>
    <property type="evidence" value="ECO:0007669"/>
    <property type="project" value="UniProtKB-KW"/>
</dbReference>
<comment type="catalytic activity">
    <reaction evidence="18">
        <text>L-threonyl-[protein] + ATP = O-phospho-L-threonyl-[protein] + ADP + H(+)</text>
        <dbReference type="Rhea" id="RHEA:46608"/>
        <dbReference type="Rhea" id="RHEA-COMP:11060"/>
        <dbReference type="Rhea" id="RHEA-COMP:11605"/>
        <dbReference type="ChEBI" id="CHEBI:15378"/>
        <dbReference type="ChEBI" id="CHEBI:30013"/>
        <dbReference type="ChEBI" id="CHEBI:30616"/>
        <dbReference type="ChEBI" id="CHEBI:61977"/>
        <dbReference type="ChEBI" id="CHEBI:456216"/>
        <dbReference type="EC" id="2.7.11.1"/>
    </reaction>
</comment>
<reference evidence="24" key="1">
    <citation type="submission" date="2013-06" db="EMBL/GenBank/DDBJ databases">
        <authorList>
            <person name="Zhao Q."/>
        </authorList>
    </citation>
    <scope>NUCLEOTIDE SEQUENCE</scope>
    <source>
        <strain evidence="24">cv. W1943</strain>
    </source>
</reference>
<keyword evidence="13" id="KW-0418">Kinase</keyword>
<evidence type="ECO:0000256" key="10">
    <source>
        <dbReference type="ARBA" id="ARBA00022729"/>
    </source>
</evidence>
<organism evidence="23 24">
    <name type="scientific">Oryza rufipogon</name>
    <name type="common">Brownbeard rice</name>
    <name type="synonym">Asian wild rice</name>
    <dbReference type="NCBI Taxonomy" id="4529"/>
    <lineage>
        <taxon>Eukaryota</taxon>
        <taxon>Viridiplantae</taxon>
        <taxon>Streptophyta</taxon>
        <taxon>Embryophyta</taxon>
        <taxon>Tracheophyta</taxon>
        <taxon>Spermatophyta</taxon>
        <taxon>Magnoliopsida</taxon>
        <taxon>Liliopsida</taxon>
        <taxon>Poales</taxon>
        <taxon>Poaceae</taxon>
        <taxon>BOP clade</taxon>
        <taxon>Oryzoideae</taxon>
        <taxon>Oryzeae</taxon>
        <taxon>Oryzinae</taxon>
        <taxon>Oryza</taxon>
    </lineage>
</organism>
<keyword evidence="17" id="KW-0325">Glycoprotein</keyword>
<keyword evidence="14" id="KW-0067">ATP-binding</keyword>
<dbReference type="EC" id="2.7.11.1" evidence="4"/>
<feature type="domain" description="Leucine-rich repeat-containing N-terminal plant-type" evidence="22">
    <location>
        <begin position="44"/>
        <end position="86"/>
    </location>
</feature>
<evidence type="ECO:0000256" key="2">
    <source>
        <dbReference type="ARBA" id="ARBA00004479"/>
    </source>
</evidence>
<evidence type="ECO:0000256" key="18">
    <source>
        <dbReference type="ARBA" id="ARBA00047899"/>
    </source>
</evidence>
<evidence type="ECO:0000256" key="8">
    <source>
        <dbReference type="ARBA" id="ARBA00022626"/>
    </source>
</evidence>
<keyword evidence="10 21" id="KW-0732">Signal</keyword>
<proteinExistence type="inferred from homology"/>
<dbReference type="GO" id="GO:0005886">
    <property type="term" value="C:plasma membrane"/>
    <property type="evidence" value="ECO:0007669"/>
    <property type="project" value="UniProtKB-SubCell"/>
</dbReference>
<evidence type="ECO:0000256" key="19">
    <source>
        <dbReference type="ARBA" id="ARBA00048679"/>
    </source>
</evidence>
<evidence type="ECO:0000313" key="23">
    <source>
        <dbReference type="EnsemblPlants" id="ORUFI10G08470.1"/>
    </source>
</evidence>
<evidence type="ECO:0000256" key="12">
    <source>
        <dbReference type="ARBA" id="ARBA00022741"/>
    </source>
</evidence>
<keyword evidence="15 20" id="KW-1133">Transmembrane helix</keyword>
<keyword evidence="7" id="KW-0433">Leucine-rich repeat</keyword>